<evidence type="ECO:0000313" key="3">
    <source>
        <dbReference type="Proteomes" id="UP000009222"/>
    </source>
</evidence>
<dbReference type="EMBL" id="CP001841">
    <property type="protein sequence ID" value="AEF81906.1"/>
    <property type="molecule type" value="Genomic_DNA"/>
</dbReference>
<sequence length="419" mass="47611">MAIYPLPFFAAAVRSGDHRKYALHQLKNEGKEKLIRLDGKLVKLKATGKKRTKRKGKKIYGPEVIAALRLIWAFFWYRCGKLLAPFLRSQMAFIAVREAFHITPEIQSKLLTISPATIDRALKEDRKKLTFRGISGTKSGNLLKKHIQVRTHYPWDDRKPGFFEVDTVHHCGERDTGEFNLTLTATDVSSGWVELFALLNKAQKWAFEGLSSLPHILPFPLLGIDSDNDSEFINRTLLSWCDANHITFTRSRPYKKNDNCFVEQKNFKCVREYVGYRRSLSFWIFQRHADAAHSTEKPGRKTCQKVFTVFGTGYILGGQPFQDGGNFRLYLGRQLRRRNGAADTKKTDLHQYPPLGFEVFLIITLSLCCCSSQSSITSAEWSLPCPMPGQTSAVDFHARLESSTAGQKGKDLHCRGRAS</sequence>
<gene>
    <name evidence="2" type="ordered locus">TREAZ_0559</name>
</gene>
<dbReference type="eggNOG" id="COG2801">
    <property type="taxonomic scope" value="Bacteria"/>
</dbReference>
<dbReference type="AlphaFoldDB" id="F5YBL7"/>
<dbReference type="Proteomes" id="UP000009222">
    <property type="component" value="Chromosome"/>
</dbReference>
<dbReference type="STRING" id="545695.TREAZ_0559"/>
<feature type="domain" description="Integrase catalytic" evidence="1">
    <location>
        <begin position="150"/>
        <end position="266"/>
    </location>
</feature>
<dbReference type="Gene3D" id="3.30.420.10">
    <property type="entry name" value="Ribonuclease H-like superfamily/Ribonuclease H"/>
    <property type="match status" value="1"/>
</dbReference>
<evidence type="ECO:0000313" key="2">
    <source>
        <dbReference type="EMBL" id="AEF81906.1"/>
    </source>
</evidence>
<dbReference type="GO" id="GO:0003676">
    <property type="term" value="F:nucleic acid binding"/>
    <property type="evidence" value="ECO:0007669"/>
    <property type="project" value="InterPro"/>
</dbReference>
<dbReference type="GO" id="GO:0015074">
    <property type="term" value="P:DNA integration"/>
    <property type="evidence" value="ECO:0007669"/>
    <property type="project" value="InterPro"/>
</dbReference>
<proteinExistence type="predicted"/>
<dbReference type="InterPro" id="IPR036397">
    <property type="entry name" value="RNaseH_sf"/>
</dbReference>
<dbReference type="InParanoid" id="F5YBL7"/>
<name>F5YBL7_LEAAZ</name>
<dbReference type="SUPFAM" id="SSF53098">
    <property type="entry name" value="Ribonuclease H-like"/>
    <property type="match status" value="1"/>
</dbReference>
<protein>
    <submittedName>
        <fullName evidence="2">Integrase domain protein</fullName>
    </submittedName>
</protein>
<keyword evidence="3" id="KW-1185">Reference proteome</keyword>
<reference evidence="2 3" key="2">
    <citation type="journal article" date="2011" name="ISME J.">
        <title>RNA-seq reveals cooperative metabolic interactions between two termite-gut spirochete species in co-culture.</title>
        <authorList>
            <person name="Rosenthal A.Z."/>
            <person name="Matson E.G."/>
            <person name="Eldar A."/>
            <person name="Leadbetter J.R."/>
        </authorList>
    </citation>
    <scope>NUCLEOTIDE SEQUENCE [LARGE SCALE GENOMIC DNA]</scope>
    <source>
        <strain evidence="3">ATCC BAA-888 / DSM 13862 / ZAS-9</strain>
    </source>
</reference>
<reference evidence="3" key="1">
    <citation type="submission" date="2009-12" db="EMBL/GenBank/DDBJ databases">
        <title>Complete sequence of Treponema azotonutricium strain ZAS-9.</title>
        <authorList>
            <person name="Tetu S.G."/>
            <person name="Matson E."/>
            <person name="Ren Q."/>
            <person name="Seshadri R."/>
            <person name="Elbourne L."/>
            <person name="Hassan K.A."/>
            <person name="Durkin A."/>
            <person name="Radune D."/>
            <person name="Mohamoud Y."/>
            <person name="Shay R."/>
            <person name="Jin S."/>
            <person name="Zhang X."/>
            <person name="Lucey K."/>
            <person name="Ballor N.R."/>
            <person name="Ottesen E."/>
            <person name="Rosenthal R."/>
            <person name="Allen A."/>
            <person name="Leadbetter J.R."/>
            <person name="Paulsen I.T."/>
        </authorList>
    </citation>
    <scope>NUCLEOTIDE SEQUENCE [LARGE SCALE GENOMIC DNA]</scope>
    <source>
        <strain evidence="3">ATCC BAA-888 / DSM 13862 / ZAS-9</strain>
    </source>
</reference>
<organism evidence="2 3">
    <name type="scientific">Leadbettera azotonutricia (strain ATCC BAA-888 / DSM 13862 / ZAS-9)</name>
    <name type="common">Treponema azotonutricium</name>
    <dbReference type="NCBI Taxonomy" id="545695"/>
    <lineage>
        <taxon>Bacteria</taxon>
        <taxon>Pseudomonadati</taxon>
        <taxon>Spirochaetota</taxon>
        <taxon>Spirochaetia</taxon>
        <taxon>Spirochaetales</taxon>
        <taxon>Breznakiellaceae</taxon>
        <taxon>Leadbettera</taxon>
    </lineage>
</organism>
<dbReference type="KEGG" id="taz:TREAZ_0559"/>
<dbReference type="InterPro" id="IPR001584">
    <property type="entry name" value="Integrase_cat-core"/>
</dbReference>
<dbReference type="HOGENOM" id="CLU_655426_0_0_12"/>
<accession>F5YBL7</accession>
<dbReference type="InterPro" id="IPR012337">
    <property type="entry name" value="RNaseH-like_sf"/>
</dbReference>
<dbReference type="PROSITE" id="PS50994">
    <property type="entry name" value="INTEGRASE"/>
    <property type="match status" value="1"/>
</dbReference>
<evidence type="ECO:0000259" key="1">
    <source>
        <dbReference type="PROSITE" id="PS50994"/>
    </source>
</evidence>